<evidence type="ECO:0000256" key="2">
    <source>
        <dbReference type="ARBA" id="ARBA00022448"/>
    </source>
</evidence>
<dbReference type="PROSITE" id="PS50088">
    <property type="entry name" value="ANK_REPEAT"/>
    <property type="match status" value="3"/>
</dbReference>
<feature type="repeat" description="ANK" evidence="11">
    <location>
        <begin position="169"/>
        <end position="202"/>
    </location>
</feature>
<evidence type="ECO:0000256" key="9">
    <source>
        <dbReference type="ARBA" id="ARBA00023136"/>
    </source>
</evidence>
<protein>
    <submittedName>
        <fullName evidence="14">Transient receptor potential cation channel protein painless</fullName>
    </submittedName>
</protein>
<keyword evidence="4 12" id="KW-0812">Transmembrane</keyword>
<evidence type="ECO:0000256" key="6">
    <source>
        <dbReference type="ARBA" id="ARBA00022989"/>
    </source>
</evidence>
<evidence type="ECO:0000256" key="5">
    <source>
        <dbReference type="ARBA" id="ARBA00022737"/>
    </source>
</evidence>
<keyword evidence="5" id="KW-0677">Repeat</keyword>
<organism evidence="14">
    <name type="scientific">Cacopsylla melanoneura</name>
    <dbReference type="NCBI Taxonomy" id="428564"/>
    <lineage>
        <taxon>Eukaryota</taxon>
        <taxon>Metazoa</taxon>
        <taxon>Ecdysozoa</taxon>
        <taxon>Arthropoda</taxon>
        <taxon>Hexapoda</taxon>
        <taxon>Insecta</taxon>
        <taxon>Pterygota</taxon>
        <taxon>Neoptera</taxon>
        <taxon>Paraneoptera</taxon>
        <taxon>Hemiptera</taxon>
        <taxon>Sternorrhyncha</taxon>
        <taxon>Psylloidea</taxon>
        <taxon>Psyllidae</taxon>
        <taxon>Psyllinae</taxon>
        <taxon>Cacopsylla</taxon>
    </lineage>
</organism>
<feature type="transmembrane region" description="Helical" evidence="12">
    <location>
        <begin position="556"/>
        <end position="577"/>
    </location>
</feature>
<feature type="transmembrane region" description="Helical" evidence="12">
    <location>
        <begin position="689"/>
        <end position="708"/>
    </location>
</feature>
<proteinExistence type="predicted"/>
<dbReference type="AlphaFoldDB" id="A0A8D8W9W8"/>
<comment type="subcellular location">
    <subcellularLocation>
        <location evidence="1">Membrane</location>
        <topology evidence="1">Multi-pass membrane protein</topology>
    </subcellularLocation>
</comment>
<reference evidence="14" key="1">
    <citation type="submission" date="2021-05" db="EMBL/GenBank/DDBJ databases">
        <authorList>
            <person name="Alioto T."/>
            <person name="Alioto T."/>
            <person name="Gomez Garrido J."/>
        </authorList>
    </citation>
    <scope>NUCLEOTIDE SEQUENCE</scope>
</reference>
<evidence type="ECO:0000256" key="7">
    <source>
        <dbReference type="ARBA" id="ARBA00023043"/>
    </source>
</evidence>
<keyword evidence="6 12" id="KW-1133">Transmembrane helix</keyword>
<dbReference type="PANTHER" id="PTHR47143">
    <property type="entry name" value="TRANSIENT RECEPTOR POTENTIAL CATION CHANNEL PROTEIN PAINLESS"/>
    <property type="match status" value="1"/>
</dbReference>
<keyword evidence="7 11" id="KW-0040">ANK repeat</keyword>
<dbReference type="EMBL" id="HBUF01171439">
    <property type="protein sequence ID" value="CAG6652442.1"/>
    <property type="molecule type" value="Transcribed_RNA"/>
</dbReference>
<keyword evidence="14" id="KW-0675">Receptor</keyword>
<dbReference type="GO" id="GO:0005216">
    <property type="term" value="F:monoatomic ion channel activity"/>
    <property type="evidence" value="ECO:0007669"/>
    <property type="project" value="InterPro"/>
</dbReference>
<evidence type="ECO:0000256" key="12">
    <source>
        <dbReference type="SAM" id="Phobius"/>
    </source>
</evidence>
<dbReference type="GO" id="GO:0034703">
    <property type="term" value="C:cation channel complex"/>
    <property type="evidence" value="ECO:0007669"/>
    <property type="project" value="UniProtKB-ARBA"/>
</dbReference>
<dbReference type="InterPro" id="IPR005821">
    <property type="entry name" value="Ion_trans_dom"/>
</dbReference>
<feature type="repeat" description="ANK" evidence="11">
    <location>
        <begin position="274"/>
        <end position="306"/>
    </location>
</feature>
<dbReference type="Pfam" id="PF12796">
    <property type="entry name" value="Ank_2"/>
    <property type="match status" value="2"/>
</dbReference>
<dbReference type="PANTHER" id="PTHR47143:SF4">
    <property type="entry name" value="TRANSIENT RECEPTOR POTENTIAL CATION CHANNEL PROTEIN PAINLESS"/>
    <property type="match status" value="1"/>
</dbReference>
<evidence type="ECO:0000313" key="14">
    <source>
        <dbReference type="EMBL" id="CAG6652442.1"/>
    </source>
</evidence>
<evidence type="ECO:0000259" key="13">
    <source>
        <dbReference type="Pfam" id="PF00520"/>
    </source>
</evidence>
<feature type="repeat" description="ANK" evidence="11">
    <location>
        <begin position="390"/>
        <end position="422"/>
    </location>
</feature>
<name>A0A8D8W9W8_9HEMI</name>
<keyword evidence="9 12" id="KW-0472">Membrane</keyword>
<evidence type="ECO:0000256" key="4">
    <source>
        <dbReference type="ARBA" id="ARBA00022692"/>
    </source>
</evidence>
<dbReference type="SMART" id="SM00248">
    <property type="entry name" value="ANK"/>
    <property type="match status" value="8"/>
</dbReference>
<evidence type="ECO:0000256" key="8">
    <source>
        <dbReference type="ARBA" id="ARBA00023065"/>
    </source>
</evidence>
<keyword evidence="8" id="KW-0406">Ion transport</keyword>
<dbReference type="InterPro" id="IPR036770">
    <property type="entry name" value="Ankyrin_rpt-contain_sf"/>
</dbReference>
<dbReference type="PROSITE" id="PS50297">
    <property type="entry name" value="ANK_REP_REGION"/>
    <property type="match status" value="1"/>
</dbReference>
<dbReference type="Gene3D" id="1.10.287.70">
    <property type="match status" value="1"/>
</dbReference>
<dbReference type="SUPFAM" id="SSF48403">
    <property type="entry name" value="Ankyrin repeat"/>
    <property type="match status" value="2"/>
</dbReference>
<dbReference type="Gene3D" id="1.25.40.20">
    <property type="entry name" value="Ankyrin repeat-containing domain"/>
    <property type="match status" value="2"/>
</dbReference>
<dbReference type="Pfam" id="PF00520">
    <property type="entry name" value="Ion_trans"/>
    <property type="match status" value="1"/>
</dbReference>
<feature type="transmembrane region" description="Helical" evidence="12">
    <location>
        <begin position="749"/>
        <end position="769"/>
    </location>
</feature>
<feature type="transmembrane region" description="Helical" evidence="12">
    <location>
        <begin position="589"/>
        <end position="606"/>
    </location>
</feature>
<keyword evidence="2" id="KW-0813">Transport</keyword>
<evidence type="ECO:0000256" key="11">
    <source>
        <dbReference type="PROSITE-ProRule" id="PRU00023"/>
    </source>
</evidence>
<evidence type="ECO:0000256" key="1">
    <source>
        <dbReference type="ARBA" id="ARBA00004141"/>
    </source>
</evidence>
<evidence type="ECO:0000256" key="3">
    <source>
        <dbReference type="ARBA" id="ARBA00022606"/>
    </source>
</evidence>
<dbReference type="InterPro" id="IPR002110">
    <property type="entry name" value="Ankyrin_rpt"/>
</dbReference>
<keyword evidence="3" id="KW-0716">Sensory transduction</keyword>
<dbReference type="InterPro" id="IPR052076">
    <property type="entry name" value="TRP_cation_channel"/>
</dbReference>
<feature type="domain" description="Ion transport" evidence="13">
    <location>
        <begin position="563"/>
        <end position="777"/>
    </location>
</feature>
<evidence type="ECO:0000256" key="10">
    <source>
        <dbReference type="ARBA" id="ARBA00023303"/>
    </source>
</evidence>
<keyword evidence="10" id="KW-0407">Ion channel</keyword>
<accession>A0A8D8W9W8</accession>
<sequence>MSDDKNKAPDLYEELANIINDEPETRTLVQLELFRNLLREGLNQGTIDINHWYEDPYYATMLDMACRPSGSGAFIEELLLQGADPNTINKMSDLGPIHTIIEKKNDIEALQILLKHENTDVNLQDAMGRTALHIVCKKNKDPEINKKYYQIFKILLNQKQILVNLIDKKGKTAIYVAALHEQKDIVLDLLKFKGIDVDTAESAQGKTARDIILEKFPDLAAEIPDKSAPTQKIPVARQLFYYLDKRKEEAFISSLNKLKDKPNNIEEIKTSSDGTYTFLQYASNYGFVESVKLLLELGVDPNGTSTQRTNTPIMLASYKGYVDIVRNLYEHEKTSLEPIDGDNVLLCAIQGIVSARYSREENTGHYDCLKYLLDKSREDSRINLNHIDDKGSTGLHYATRLEDPELILILLRAGIYIGTRNIFNQPALQDMPHDVWKDYLDECVQTGPENRRKDDPNYQLVFNYDFLVPPKIETKNNRDSAQDNTREKEDEGIVRIEMEPGTGRATTNQAKEHKLATVTETDPFLYMSQNEDLRPLLCHPVIDSFIYMKWCSVRKFFFLNLGFFLIYWLLLSFYILYVNEKFSDEDDSSHVVFRILLGILLVAFITRELFQIIQSPYCYFESMDNWLELSLILVTGTIVCNSYGSLQHEISAIAILLSWSELALIIARHPSVATSYEMLKIVTKSFLKLGAWYSIFIFAFGLCFYMLFKDSASDDNKFLGPLASIFKTFIMSTGEFDSGSIPMENYSPYAQILFALFVFSIAIILLNILQGVAVSDTDVILKESKLLANISTIKFICSTENTAISDSKLSKLYNLFGNKFNLLKTNLFPDIISEEKIFVYPNKDGKVGFSSEDKKCITKPDDTISYFMNSDIVKEAKALVDQRKTKSHSTEERLENLEKTSRQNQEILKEILSSLNTK</sequence>
<feature type="transmembrane region" description="Helical" evidence="12">
    <location>
        <begin position="626"/>
        <end position="644"/>
    </location>
</feature>